<dbReference type="EC" id="1.1.1.-" evidence="3"/>
<dbReference type="Proteomes" id="UP000077384">
    <property type="component" value="Unassembled WGS sequence"/>
</dbReference>
<dbReference type="SUPFAM" id="SSF51430">
    <property type="entry name" value="NAD(P)-linked oxidoreductase"/>
    <property type="match status" value="1"/>
</dbReference>
<feature type="domain" description="NADP-dependent oxidoreductase" evidence="2">
    <location>
        <begin position="16"/>
        <end position="310"/>
    </location>
</feature>
<accession>A0A162LFQ3</accession>
<keyword evidence="6" id="KW-1185">Reference proteome</keyword>
<dbReference type="Proteomes" id="UP000093694">
    <property type="component" value="Unassembled WGS sequence"/>
</dbReference>
<proteinExistence type="predicted"/>
<dbReference type="PROSITE" id="PS00062">
    <property type="entry name" value="ALDOKETO_REDUCTASE_2"/>
    <property type="match status" value="1"/>
</dbReference>
<organism evidence="3 5">
    <name type="scientific">Clostridium coskatii</name>
    <dbReference type="NCBI Taxonomy" id="1705578"/>
    <lineage>
        <taxon>Bacteria</taxon>
        <taxon>Bacillati</taxon>
        <taxon>Bacillota</taxon>
        <taxon>Clostridia</taxon>
        <taxon>Eubacteriales</taxon>
        <taxon>Clostridiaceae</taxon>
        <taxon>Clostridium</taxon>
    </lineage>
</organism>
<comment type="caution">
    <text evidence="3">The sequence shown here is derived from an EMBL/GenBank/DDBJ whole genome shotgun (WGS) entry which is preliminary data.</text>
</comment>
<dbReference type="PANTHER" id="PTHR43364">
    <property type="entry name" value="NADH-SPECIFIC METHYLGLYOXAL REDUCTASE-RELATED"/>
    <property type="match status" value="1"/>
</dbReference>
<dbReference type="InterPro" id="IPR023210">
    <property type="entry name" value="NADP_OxRdtase_dom"/>
</dbReference>
<sequence>MEYTNLAGTGLNVSRVCLGTMTFSGQLNEQDSIKVIKYALDNGINFIDTADIYNGGQSEIITGKGIKGCRENVILASKVGGPSGSGPNDKGLSRKHIISSVENSLKRLNTDYLDMYYMHAPDPLTPFEETMEAMTSLVKSGKVRYIGISNFAAWQLMDALWTCDKRNLITPSVTENVYNSITRGIESELVPCIKQNKVGLVIYNPIAGGLLSGKHSKDHPVENSRFSNLGGYYKRYWNDDSFQAMEKLTQIAQSHGMKLLELALRWCISYNYVNSVIIGVSRLEHLKQNLAYLEKGPLSNEILSQCDEVWKELRGSRFSYHHSL</sequence>
<dbReference type="PRINTS" id="PR00069">
    <property type="entry name" value="ALDKETRDTASE"/>
</dbReference>
<evidence type="ECO:0000313" key="6">
    <source>
        <dbReference type="Proteomes" id="UP000093694"/>
    </source>
</evidence>
<evidence type="ECO:0000256" key="1">
    <source>
        <dbReference type="ARBA" id="ARBA00023002"/>
    </source>
</evidence>
<dbReference type="InterPro" id="IPR018170">
    <property type="entry name" value="Aldo/ket_reductase_CS"/>
</dbReference>
<dbReference type="RefSeq" id="WP_063601327.1">
    <property type="nucleotide sequence ID" value="NZ_LITQ01000016.1"/>
</dbReference>
<dbReference type="PATRIC" id="fig|1705578.3.peg.957"/>
<dbReference type="InterPro" id="IPR036812">
    <property type="entry name" value="NAD(P)_OxRdtase_dom_sf"/>
</dbReference>
<dbReference type="FunFam" id="3.20.20.100:FF:000004">
    <property type="entry name" value="Oxidoreductase, aldo/keto reductase"/>
    <property type="match status" value="1"/>
</dbReference>
<evidence type="ECO:0000313" key="4">
    <source>
        <dbReference type="EMBL" id="OBR95848.1"/>
    </source>
</evidence>
<dbReference type="Gene3D" id="3.20.20.100">
    <property type="entry name" value="NADP-dependent oxidoreductase domain"/>
    <property type="match status" value="1"/>
</dbReference>
<dbReference type="Pfam" id="PF00248">
    <property type="entry name" value="Aldo_ket_red"/>
    <property type="match status" value="1"/>
</dbReference>
<reference evidence="4 6" key="2">
    <citation type="journal article" date="2016" name="Front. Microbiol.">
        <title>Industrial Acetogenic Biocatalysts: A Comparative Metabolic and Genomic Analysis.</title>
        <authorList>
            <person name="Bengelsdorf F."/>
            <person name="Poehlein A."/>
            <person name="Sonja S."/>
            <person name="Erz C."/>
            <person name="Hummel T."/>
            <person name="Hoffmeister S."/>
            <person name="Daniel R."/>
            <person name="Durre P."/>
        </authorList>
    </citation>
    <scope>NUCLEOTIDE SEQUENCE [LARGE SCALE GENOMIC DNA]</scope>
    <source>
        <strain evidence="4 6">PTA-10522</strain>
    </source>
</reference>
<reference evidence="3 5" key="1">
    <citation type="journal article" date="2015" name="Biotechnol. Bioeng.">
        <title>Genome sequence and phenotypic characterization of Caulobacter segnis.</title>
        <authorList>
            <person name="Patel S."/>
            <person name="Fletcher B."/>
            <person name="Scott D.C."/>
            <person name="Ely B."/>
        </authorList>
    </citation>
    <scope>NUCLEOTIDE SEQUENCE [LARGE SCALE GENOMIC DNA]</scope>
    <source>
        <strain evidence="3 5">PS02</strain>
    </source>
</reference>
<gene>
    <name evidence="3" type="primary">yhdN_1</name>
    <name evidence="4" type="ORF">CLCOS_12810</name>
    <name evidence="3" type="ORF">WX73_00575</name>
</gene>
<dbReference type="EMBL" id="LROR01000036">
    <property type="protein sequence ID" value="OBR95848.1"/>
    <property type="molecule type" value="Genomic_DNA"/>
</dbReference>
<dbReference type="GO" id="GO:0005829">
    <property type="term" value="C:cytosol"/>
    <property type="evidence" value="ECO:0007669"/>
    <property type="project" value="UniProtKB-ARBA"/>
</dbReference>
<dbReference type="InterPro" id="IPR050523">
    <property type="entry name" value="AKR_Detox_Biosynth"/>
</dbReference>
<protein>
    <submittedName>
        <fullName evidence="3">General stress protein 69</fullName>
        <ecNumber evidence="3">1.1.1.-</ecNumber>
    </submittedName>
</protein>
<dbReference type="PANTHER" id="PTHR43364:SF4">
    <property type="entry name" value="NAD(P)-LINKED OXIDOREDUCTASE SUPERFAMILY PROTEIN"/>
    <property type="match status" value="1"/>
</dbReference>
<name>A0A162LFQ3_9CLOT</name>
<dbReference type="EMBL" id="LITQ01000016">
    <property type="protein sequence ID" value="OAA92906.1"/>
    <property type="molecule type" value="Genomic_DNA"/>
</dbReference>
<evidence type="ECO:0000259" key="2">
    <source>
        <dbReference type="Pfam" id="PF00248"/>
    </source>
</evidence>
<dbReference type="InterPro" id="IPR020471">
    <property type="entry name" value="AKR"/>
</dbReference>
<dbReference type="GO" id="GO:0016491">
    <property type="term" value="F:oxidoreductase activity"/>
    <property type="evidence" value="ECO:0007669"/>
    <property type="project" value="UniProtKB-KW"/>
</dbReference>
<evidence type="ECO:0000313" key="3">
    <source>
        <dbReference type="EMBL" id="OAA92906.1"/>
    </source>
</evidence>
<keyword evidence="1 3" id="KW-0560">Oxidoreductase</keyword>
<dbReference type="AlphaFoldDB" id="A0A162LFQ3"/>
<evidence type="ECO:0000313" key="5">
    <source>
        <dbReference type="Proteomes" id="UP000077384"/>
    </source>
</evidence>